<name>A0ABM1T7F5_LIMPO</name>
<reference evidence="4" key="1">
    <citation type="submission" date="2025-08" db="UniProtKB">
        <authorList>
            <consortium name="RefSeq"/>
        </authorList>
    </citation>
    <scope>IDENTIFICATION</scope>
    <source>
        <tissue evidence="4">Muscle</tissue>
    </source>
</reference>
<dbReference type="RefSeq" id="XP_022251811.1">
    <property type="nucleotide sequence ID" value="XM_022396103.1"/>
</dbReference>
<dbReference type="InterPro" id="IPR041147">
    <property type="entry name" value="GH38_C"/>
</dbReference>
<accession>A0ABM1T7F5</accession>
<dbReference type="Pfam" id="PF07748">
    <property type="entry name" value="Glyco_hydro_38C"/>
    <property type="match status" value="1"/>
</dbReference>
<sequence length="411" mass="46498">MQDAGDEKTTLVPVVVNPFGYQVLRGISAVKVPVTADRRSDGSVCLKNQFLVAIVNHQGEVTSLQLLEKPRELISVGQVGNKLVMFDDIPLYWDAWDVMDYHLETKRSAINKVIHPLTIIRKGPLEVKLEMSAKVGDHSELKQTLTLDAVHPYLKFDIDISWFESHKFLKVEFPVNILANQATYEIQFGHLQRPTHFNTSWDWAKYEVCGHKWVTLSEYDCGVALLNTNKYGHAVHGSTMRISLLRSSKSPDSKADMRCHQFTYALMPYNGTFQSAGVIQQAYQLNSPIQVFHTSATSGLKIDMSVPNPVVLLDKHESMSWFQVEKEAVIIETLKKSENHENCLVIRLYESYGSHVTTSILSLLQIVKAILCDGLENPLPKNDIHWSDGKMTLSFKPFQLISVLLFLKSNI</sequence>
<feature type="domain" description="Glycosyl hydrolases family 38 C-terminal" evidence="2">
    <location>
        <begin position="328"/>
        <end position="401"/>
    </location>
</feature>
<organism evidence="3 4">
    <name type="scientific">Limulus polyphemus</name>
    <name type="common">Atlantic horseshoe crab</name>
    <dbReference type="NCBI Taxonomy" id="6850"/>
    <lineage>
        <taxon>Eukaryota</taxon>
        <taxon>Metazoa</taxon>
        <taxon>Ecdysozoa</taxon>
        <taxon>Arthropoda</taxon>
        <taxon>Chelicerata</taxon>
        <taxon>Merostomata</taxon>
        <taxon>Xiphosura</taxon>
        <taxon>Limulidae</taxon>
        <taxon>Limulus</taxon>
    </lineage>
</organism>
<dbReference type="GeneID" id="106467894"/>
<dbReference type="Gene3D" id="2.70.98.30">
    <property type="entry name" value="Golgi alpha-mannosidase II, domain 4"/>
    <property type="match status" value="1"/>
</dbReference>
<dbReference type="Proteomes" id="UP000694941">
    <property type="component" value="Unplaced"/>
</dbReference>
<gene>
    <name evidence="4" type="primary">LOC106467894</name>
</gene>
<evidence type="ECO:0000259" key="2">
    <source>
        <dbReference type="Pfam" id="PF17677"/>
    </source>
</evidence>
<dbReference type="Pfam" id="PF17677">
    <property type="entry name" value="Glyco_hydro38C2"/>
    <property type="match status" value="1"/>
</dbReference>
<dbReference type="PANTHER" id="PTHR46017">
    <property type="entry name" value="ALPHA-MANNOSIDASE 2C1"/>
    <property type="match status" value="1"/>
</dbReference>
<dbReference type="InterPro" id="IPR011682">
    <property type="entry name" value="Glyco_hydro_38_C"/>
</dbReference>
<dbReference type="PANTHER" id="PTHR46017:SF1">
    <property type="entry name" value="ALPHA-MANNOSIDASE 2C1"/>
    <property type="match status" value="1"/>
</dbReference>
<evidence type="ECO:0000313" key="3">
    <source>
        <dbReference type="Proteomes" id="UP000694941"/>
    </source>
</evidence>
<evidence type="ECO:0000259" key="1">
    <source>
        <dbReference type="Pfam" id="PF07748"/>
    </source>
</evidence>
<evidence type="ECO:0000313" key="4">
    <source>
        <dbReference type="RefSeq" id="XP_022251811.1"/>
    </source>
</evidence>
<feature type="domain" description="Glycosyl hydrolase family 38 C-terminal" evidence="1">
    <location>
        <begin position="46"/>
        <end position="253"/>
    </location>
</feature>
<dbReference type="SUPFAM" id="SSF74650">
    <property type="entry name" value="Galactose mutarotase-like"/>
    <property type="match status" value="1"/>
</dbReference>
<proteinExistence type="predicted"/>
<protein>
    <submittedName>
        <fullName evidence="4">Alpha-mannosidase 2C1-like</fullName>
    </submittedName>
</protein>
<keyword evidence="3" id="KW-1185">Reference proteome</keyword>
<dbReference type="InterPro" id="IPR011013">
    <property type="entry name" value="Gal_mutarotase_sf_dom"/>
</dbReference>